<dbReference type="PANTHER" id="PTHR30244">
    <property type="entry name" value="TRANSAMINASE"/>
    <property type="match status" value="1"/>
</dbReference>
<dbReference type="Pfam" id="PF01041">
    <property type="entry name" value="DegT_DnrJ_EryC1"/>
    <property type="match status" value="1"/>
</dbReference>
<dbReference type="InterPro" id="IPR000653">
    <property type="entry name" value="DegT/StrS_aminotransferase"/>
</dbReference>
<accession>A0A8F9TRB4</accession>
<proteinExistence type="inferred from homology"/>
<name>A0A8F9TRB4_9BACT</name>
<dbReference type="InterPro" id="IPR015422">
    <property type="entry name" value="PyrdxlP-dep_Trfase_small"/>
</dbReference>
<gene>
    <name evidence="6" type="ORF">K0B96_09440</name>
</gene>
<dbReference type="GO" id="GO:0000271">
    <property type="term" value="P:polysaccharide biosynthetic process"/>
    <property type="evidence" value="ECO:0007669"/>
    <property type="project" value="TreeGrafter"/>
</dbReference>
<keyword evidence="6" id="KW-0032">Aminotransferase</keyword>
<evidence type="ECO:0000313" key="7">
    <source>
        <dbReference type="Proteomes" id="UP000825051"/>
    </source>
</evidence>
<dbReference type="PANTHER" id="PTHR30244:SF36">
    <property type="entry name" value="3-OXO-GLUCOSE-6-PHOSPHATE:GLUTAMATE AMINOTRANSFERASE"/>
    <property type="match status" value="1"/>
</dbReference>
<dbReference type="CDD" id="cd00616">
    <property type="entry name" value="AHBA_syn"/>
    <property type="match status" value="1"/>
</dbReference>
<dbReference type="Proteomes" id="UP000825051">
    <property type="component" value="Chromosome"/>
</dbReference>
<feature type="modified residue" description="N6-(pyridoxal phosphate)lysine" evidence="4">
    <location>
        <position position="193"/>
    </location>
</feature>
<dbReference type="KEGG" id="ole:K0B96_09440"/>
<dbReference type="RefSeq" id="WP_220160656.1">
    <property type="nucleotide sequence ID" value="NZ_CP080507.1"/>
</dbReference>
<comment type="similarity">
    <text evidence="2 5">Belongs to the DegT/DnrJ/EryC1 family.</text>
</comment>
<dbReference type="Gene3D" id="3.90.1150.10">
    <property type="entry name" value="Aspartate Aminotransferase, domain 1"/>
    <property type="match status" value="1"/>
</dbReference>
<organism evidence="6 7">
    <name type="scientific">Horticoccus luteus</name>
    <dbReference type="NCBI Taxonomy" id="2862869"/>
    <lineage>
        <taxon>Bacteria</taxon>
        <taxon>Pseudomonadati</taxon>
        <taxon>Verrucomicrobiota</taxon>
        <taxon>Opitutia</taxon>
        <taxon>Opitutales</taxon>
        <taxon>Opitutaceae</taxon>
        <taxon>Horticoccus</taxon>
    </lineage>
</organism>
<dbReference type="InterPro" id="IPR015424">
    <property type="entry name" value="PyrdxlP-dep_Trfase"/>
</dbReference>
<keyword evidence="6" id="KW-0808">Transferase</keyword>
<evidence type="ECO:0000256" key="3">
    <source>
        <dbReference type="PIRSR" id="PIRSR000390-1"/>
    </source>
</evidence>
<evidence type="ECO:0000256" key="2">
    <source>
        <dbReference type="ARBA" id="ARBA00037999"/>
    </source>
</evidence>
<dbReference type="EMBL" id="CP080507">
    <property type="protein sequence ID" value="QYM77551.1"/>
    <property type="molecule type" value="Genomic_DNA"/>
</dbReference>
<dbReference type="AlphaFoldDB" id="A0A8F9TRB4"/>
<evidence type="ECO:0000256" key="4">
    <source>
        <dbReference type="PIRSR" id="PIRSR000390-2"/>
    </source>
</evidence>
<evidence type="ECO:0000256" key="1">
    <source>
        <dbReference type="ARBA" id="ARBA00022898"/>
    </source>
</evidence>
<dbReference type="InterPro" id="IPR015421">
    <property type="entry name" value="PyrdxlP-dep_Trfase_major"/>
</dbReference>
<keyword evidence="1 4" id="KW-0663">Pyridoxal phosphate</keyword>
<dbReference type="SUPFAM" id="SSF53383">
    <property type="entry name" value="PLP-dependent transferases"/>
    <property type="match status" value="1"/>
</dbReference>
<dbReference type="GO" id="GO:0030170">
    <property type="term" value="F:pyridoxal phosphate binding"/>
    <property type="evidence" value="ECO:0007669"/>
    <property type="project" value="TreeGrafter"/>
</dbReference>
<feature type="active site" description="Proton acceptor" evidence="3">
    <location>
        <position position="193"/>
    </location>
</feature>
<sequence>MSEAEAIPAADPGALVRRHAAEIRAAMERVLASGHYVLGPDVAAFEEEFARFVGVGVGACVGVANGTDALELALRAAGVRSGDRVATVANTVTATVAAIGAVGAEPMFVEIDDATMTMDPGALEAVLRGGKVRAVVPVHLYGQMADMTRIGAVAAAHGAVVIEDCAQAHGAAWNGVAAGAWGAAAAFSFYPTKNLGALGDGGAVATRDVALGERVRRLRQYGWQTRYVAEEGGRNSRLDEMQAAILRVKLAYLAAENAQRAAHAAAYRRGLAGLPLRLPIVAAGSRPVWHQFAVRTGKRDALRAELAAGRIGTAVLYPVPVHQQPAYRCDVALPLTERACSEVLCLPVHPTLTAAEVERVIAAVRAFFA</sequence>
<protein>
    <submittedName>
        <fullName evidence="6">DegT/DnrJ/EryC1/StrS family aminotransferase</fullName>
    </submittedName>
</protein>
<dbReference type="PIRSF" id="PIRSF000390">
    <property type="entry name" value="PLP_StrS"/>
    <property type="match status" value="1"/>
</dbReference>
<dbReference type="Gene3D" id="3.40.640.10">
    <property type="entry name" value="Type I PLP-dependent aspartate aminotransferase-like (Major domain)"/>
    <property type="match status" value="1"/>
</dbReference>
<reference evidence="6" key="1">
    <citation type="submission" date="2021-08" db="EMBL/GenBank/DDBJ databases">
        <title>Genome of a novel bacterium of the phylum Verrucomicrobia, Oleiharenicola sp. KSB-15.</title>
        <authorList>
            <person name="Chung J.-H."/>
            <person name="Ahn J.-H."/>
            <person name="Yoon Y."/>
            <person name="Kim D.-Y."/>
            <person name="An S.-H."/>
            <person name="Park I."/>
            <person name="Yeon J."/>
        </authorList>
    </citation>
    <scope>NUCLEOTIDE SEQUENCE</scope>
    <source>
        <strain evidence="6">KSB-15</strain>
    </source>
</reference>
<dbReference type="GO" id="GO:0008483">
    <property type="term" value="F:transaminase activity"/>
    <property type="evidence" value="ECO:0007669"/>
    <property type="project" value="UniProtKB-KW"/>
</dbReference>
<keyword evidence="7" id="KW-1185">Reference proteome</keyword>
<evidence type="ECO:0000313" key="6">
    <source>
        <dbReference type="EMBL" id="QYM77551.1"/>
    </source>
</evidence>
<evidence type="ECO:0000256" key="5">
    <source>
        <dbReference type="RuleBase" id="RU004508"/>
    </source>
</evidence>